<proteinExistence type="predicted"/>
<protein>
    <submittedName>
        <fullName evidence="1">Uncharacterized protein</fullName>
    </submittedName>
</protein>
<keyword evidence="2" id="KW-1185">Reference proteome</keyword>
<organism evidence="1 2">
    <name type="scientific">Leptospira langatensis</name>
    <dbReference type="NCBI Taxonomy" id="2484983"/>
    <lineage>
        <taxon>Bacteria</taxon>
        <taxon>Pseudomonadati</taxon>
        <taxon>Spirochaetota</taxon>
        <taxon>Spirochaetia</taxon>
        <taxon>Leptospirales</taxon>
        <taxon>Leptospiraceae</taxon>
        <taxon>Leptospira</taxon>
    </lineage>
</organism>
<sequence length="164" mass="16676">MTLAKLDPNSALLLDNSAPAQSIANPGARITQLEAAGIPFVRTVQLTSAAAATPVSIVADSEIPAGYKVYVDHVSVKVNGATNWATTANVKIQDTNGTPVDFMTYLVAALTGNAFVGLTSANVTVENALALQTGGTAGKGLQIKGDANGTGSTLYVTVYGRIAP</sequence>
<dbReference type="EMBL" id="RQGC01000009">
    <property type="protein sequence ID" value="TGL39638.1"/>
    <property type="molecule type" value="Genomic_DNA"/>
</dbReference>
<reference evidence="2" key="1">
    <citation type="journal article" date="2019" name="PLoS Negl. Trop. Dis.">
        <title>Revisiting the worldwide diversity of Leptospira species in the environment.</title>
        <authorList>
            <person name="Vincent A.T."/>
            <person name="Schiettekatte O."/>
            <person name="Bourhy P."/>
            <person name="Veyrier F.J."/>
            <person name="Picardeau M."/>
        </authorList>
    </citation>
    <scope>NUCLEOTIDE SEQUENCE [LARGE SCALE GENOMIC DNA]</scope>
    <source>
        <strain evidence="2">201702690</strain>
    </source>
</reference>
<evidence type="ECO:0000313" key="1">
    <source>
        <dbReference type="EMBL" id="TGL39638.1"/>
    </source>
</evidence>
<accession>A0ABY2MD02</accession>
<dbReference type="Proteomes" id="UP000297273">
    <property type="component" value="Unassembled WGS sequence"/>
</dbReference>
<name>A0ABY2MD02_9LEPT</name>
<comment type="caution">
    <text evidence="1">The sequence shown here is derived from an EMBL/GenBank/DDBJ whole genome shotgun (WGS) entry which is preliminary data.</text>
</comment>
<evidence type="ECO:0000313" key="2">
    <source>
        <dbReference type="Proteomes" id="UP000297273"/>
    </source>
</evidence>
<dbReference type="RefSeq" id="WP_135646413.1">
    <property type="nucleotide sequence ID" value="NZ_RQGC01000009.1"/>
</dbReference>
<gene>
    <name evidence="1" type="ORF">EHQ53_14040</name>
</gene>